<dbReference type="EMBL" id="RCML01001135">
    <property type="protein sequence ID" value="KAG2965151.1"/>
    <property type="molecule type" value="Genomic_DNA"/>
</dbReference>
<evidence type="ECO:0000313" key="3">
    <source>
        <dbReference type="EMBL" id="KAG2910850.1"/>
    </source>
</evidence>
<dbReference type="EMBL" id="RCMG01001080">
    <property type="protein sequence ID" value="KAG2836906.1"/>
    <property type="molecule type" value="Genomic_DNA"/>
</dbReference>
<reference evidence="1" key="2">
    <citation type="submission" date="2018-10" db="EMBL/GenBank/DDBJ databases">
        <title>Effector identification in a new, highly contiguous assembly of the strawberry crown rot pathogen Phytophthora cactorum.</title>
        <authorList>
            <person name="Armitage A.D."/>
            <person name="Nellist C.F."/>
            <person name="Bates H."/>
            <person name="Vickerstaff R.J."/>
            <person name="Harrison R.J."/>
        </authorList>
    </citation>
    <scope>NUCLEOTIDE SEQUENCE</scope>
    <source>
        <strain evidence="1">15-7</strain>
        <strain evidence="2">4032</strain>
        <strain evidence="3">4040</strain>
        <strain evidence="4">P415</strain>
        <strain evidence="5">P421</strain>
    </source>
</reference>
<comment type="caution">
    <text evidence="6">The sequence shown here is derived from an EMBL/GenBank/DDBJ whole genome shotgun (WGS) entry which is preliminary data.</text>
</comment>
<gene>
    <name evidence="6" type="ORF">PC110_g9064</name>
    <name evidence="1" type="ORF">PC113_g19930</name>
    <name evidence="2" type="ORF">PC115_g19481</name>
    <name evidence="3" type="ORF">PC117_g19287</name>
    <name evidence="4" type="ORF">PC118_g19913</name>
    <name evidence="5" type="ORF">PC129_g18863</name>
</gene>
<evidence type="ECO:0000313" key="4">
    <source>
        <dbReference type="EMBL" id="KAG2965151.1"/>
    </source>
</evidence>
<dbReference type="AlphaFoldDB" id="A0A329SGF7"/>
<dbReference type="EMBL" id="RCMK01000829">
    <property type="protein sequence ID" value="KAG2910850.1"/>
    <property type="molecule type" value="Genomic_DNA"/>
</dbReference>
<evidence type="ECO:0000313" key="6">
    <source>
        <dbReference type="EMBL" id="RAW34612.1"/>
    </source>
</evidence>
<dbReference type="Proteomes" id="UP000774804">
    <property type="component" value="Unassembled WGS sequence"/>
</dbReference>
<accession>A0A329SGF7</accession>
<protein>
    <submittedName>
        <fullName evidence="6">Uncharacterized protein</fullName>
    </submittedName>
</protein>
<sequence length="38" mass="4423">MGRKYKVKQDYVTYTIVTSPNTEHAPADTAKIIFPKFY</sequence>
<evidence type="ECO:0000313" key="1">
    <source>
        <dbReference type="EMBL" id="KAG2836906.1"/>
    </source>
</evidence>
<proteinExistence type="predicted"/>
<keyword evidence="7" id="KW-1185">Reference proteome</keyword>
<dbReference type="Proteomes" id="UP000760860">
    <property type="component" value="Unassembled WGS sequence"/>
</dbReference>
<dbReference type="EMBL" id="MJFZ01000195">
    <property type="protein sequence ID" value="RAW34612.1"/>
    <property type="molecule type" value="Genomic_DNA"/>
</dbReference>
<evidence type="ECO:0000313" key="5">
    <source>
        <dbReference type="EMBL" id="KAG3210138.1"/>
    </source>
</evidence>
<dbReference type="Proteomes" id="UP000697107">
    <property type="component" value="Unassembled WGS sequence"/>
</dbReference>
<name>A0A329SGF7_9STRA</name>
<dbReference type="OrthoDB" id="98182at2759"/>
<dbReference type="VEuPathDB" id="FungiDB:PC110_g9064"/>
<reference evidence="6 7" key="1">
    <citation type="submission" date="2018-01" db="EMBL/GenBank/DDBJ databases">
        <title>Draft genome of the strawberry crown rot pathogen Phytophthora cactorum.</title>
        <authorList>
            <person name="Armitage A.D."/>
            <person name="Lysoe E."/>
            <person name="Nellist C.F."/>
            <person name="Harrison R.J."/>
            <person name="Brurberg M.B."/>
        </authorList>
    </citation>
    <scope>NUCLEOTIDE SEQUENCE [LARGE SCALE GENOMIC DNA]</scope>
    <source>
        <strain evidence="6 7">10300</strain>
    </source>
</reference>
<evidence type="ECO:0000313" key="2">
    <source>
        <dbReference type="EMBL" id="KAG2890501.1"/>
    </source>
</evidence>
<evidence type="ECO:0000313" key="7">
    <source>
        <dbReference type="Proteomes" id="UP000251314"/>
    </source>
</evidence>
<dbReference type="Proteomes" id="UP000736787">
    <property type="component" value="Unassembled WGS sequence"/>
</dbReference>
<organism evidence="6 7">
    <name type="scientific">Phytophthora cactorum</name>
    <dbReference type="NCBI Taxonomy" id="29920"/>
    <lineage>
        <taxon>Eukaryota</taxon>
        <taxon>Sar</taxon>
        <taxon>Stramenopiles</taxon>
        <taxon>Oomycota</taxon>
        <taxon>Peronosporomycetes</taxon>
        <taxon>Peronosporales</taxon>
        <taxon>Peronosporaceae</taxon>
        <taxon>Phytophthora</taxon>
    </lineage>
</organism>
<dbReference type="Proteomes" id="UP000251314">
    <property type="component" value="Unassembled WGS sequence"/>
</dbReference>
<dbReference type="EMBL" id="RCMI01001114">
    <property type="protein sequence ID" value="KAG2890501.1"/>
    <property type="molecule type" value="Genomic_DNA"/>
</dbReference>
<dbReference type="Proteomes" id="UP000735874">
    <property type="component" value="Unassembled WGS sequence"/>
</dbReference>
<dbReference type="EMBL" id="RCMV01001142">
    <property type="protein sequence ID" value="KAG3210138.1"/>
    <property type="molecule type" value="Genomic_DNA"/>
</dbReference>